<organism evidence="7 8">
    <name type="scientific">Flagellimonas pacifica</name>
    <dbReference type="NCBI Taxonomy" id="1247520"/>
    <lineage>
        <taxon>Bacteria</taxon>
        <taxon>Pseudomonadati</taxon>
        <taxon>Bacteroidota</taxon>
        <taxon>Flavobacteriia</taxon>
        <taxon>Flavobacteriales</taxon>
        <taxon>Flavobacteriaceae</taxon>
        <taxon>Flagellimonas</taxon>
    </lineage>
</organism>
<dbReference type="EMBL" id="OBEH01000002">
    <property type="protein sequence ID" value="SNY99972.1"/>
    <property type="molecule type" value="Genomic_DNA"/>
</dbReference>
<proteinExistence type="inferred from homology"/>
<feature type="domain" description="Multidrug resistance protein MdtA-like barrel-sandwich hybrid" evidence="4">
    <location>
        <begin position="64"/>
        <end position="197"/>
    </location>
</feature>
<dbReference type="GO" id="GO:1990281">
    <property type="term" value="C:efflux pump complex"/>
    <property type="evidence" value="ECO:0007669"/>
    <property type="project" value="TreeGrafter"/>
</dbReference>
<keyword evidence="8" id="KW-1185">Reference proteome</keyword>
<dbReference type="Pfam" id="PF25967">
    <property type="entry name" value="RND-MFP_C"/>
    <property type="match status" value="1"/>
</dbReference>
<dbReference type="InterPro" id="IPR006143">
    <property type="entry name" value="RND_pump_MFP"/>
</dbReference>
<dbReference type="Gene3D" id="1.10.287.470">
    <property type="entry name" value="Helix hairpin bin"/>
    <property type="match status" value="1"/>
</dbReference>
<comment type="similarity">
    <text evidence="2">Belongs to the membrane fusion protein (MFP) (TC 8.A.1) family.</text>
</comment>
<evidence type="ECO:0000259" key="5">
    <source>
        <dbReference type="Pfam" id="PF25954"/>
    </source>
</evidence>
<evidence type="ECO:0000256" key="1">
    <source>
        <dbReference type="ARBA" id="ARBA00004196"/>
    </source>
</evidence>
<evidence type="ECO:0000313" key="8">
    <source>
        <dbReference type="Proteomes" id="UP000219048"/>
    </source>
</evidence>
<reference evidence="8" key="1">
    <citation type="submission" date="2017-09" db="EMBL/GenBank/DDBJ databases">
        <authorList>
            <person name="Varghese N."/>
            <person name="Submissions S."/>
        </authorList>
    </citation>
    <scope>NUCLEOTIDE SEQUENCE [LARGE SCALE GENOMIC DNA]</scope>
    <source>
        <strain evidence="8">DSM 25885</strain>
    </source>
</reference>
<sequence length="361" mass="39144">MRFILKLSLSSLFAGLLLSCGGEQKKEEKFLRPVKYEEVGFLGGERVRIFSGTARTDKIINLSFRSSGIITQFDMKLGQKVKKGQLLGKLDNVQARLAYEQSVTQLNSAASQMNTSKLNLNRIRSLYEKGSTSLSDFEAAKNSFKNAEESYKSAKRGVEIQQDQINYGYIYAPEDGIVASISAEVDENIQAGQAVAILNSGTDMEISLGLPESVINGVQEGMEVAVDFSSIPDQTFKAKVTEVAPAVDSNTATYPVRATVVDPSEAIKSGMAANVAFDFGNHELNENRLVVPTHAVGEDSNGRFVFLIEESGDMTKVKKHPVVIGNLSVDGFEITTGLTKGQKIATAGLQTLLDGQEVKLQ</sequence>
<dbReference type="InterPro" id="IPR058792">
    <property type="entry name" value="Beta-barrel_RND_2"/>
</dbReference>
<evidence type="ECO:0000256" key="3">
    <source>
        <dbReference type="ARBA" id="ARBA00022448"/>
    </source>
</evidence>
<evidence type="ECO:0000256" key="2">
    <source>
        <dbReference type="ARBA" id="ARBA00009477"/>
    </source>
</evidence>
<gene>
    <name evidence="7" type="ORF">SAMN06265377_1789</name>
</gene>
<comment type="subcellular location">
    <subcellularLocation>
        <location evidence="1">Cell envelope</location>
    </subcellularLocation>
</comment>
<dbReference type="Gene3D" id="2.40.50.100">
    <property type="match status" value="1"/>
</dbReference>
<dbReference type="Pfam" id="PF25917">
    <property type="entry name" value="BSH_RND"/>
    <property type="match status" value="1"/>
</dbReference>
<dbReference type="OrthoDB" id="1185083at2"/>
<dbReference type="Pfam" id="PF25954">
    <property type="entry name" value="Beta-barrel_RND_2"/>
    <property type="match status" value="1"/>
</dbReference>
<dbReference type="Gene3D" id="2.40.420.20">
    <property type="match status" value="1"/>
</dbReference>
<dbReference type="PROSITE" id="PS51257">
    <property type="entry name" value="PROKAR_LIPOPROTEIN"/>
    <property type="match status" value="1"/>
</dbReference>
<feature type="domain" description="Multidrug resistance protein MdtA-like C-terminal permuted SH3" evidence="6">
    <location>
        <begin position="287"/>
        <end position="351"/>
    </location>
</feature>
<name>A0A285MS08_9FLAO</name>
<dbReference type="RefSeq" id="WP_097045423.1">
    <property type="nucleotide sequence ID" value="NZ_OBEH01000002.1"/>
</dbReference>
<dbReference type="GO" id="GO:0015562">
    <property type="term" value="F:efflux transmembrane transporter activity"/>
    <property type="evidence" value="ECO:0007669"/>
    <property type="project" value="TreeGrafter"/>
</dbReference>
<keyword evidence="3" id="KW-0813">Transport</keyword>
<evidence type="ECO:0000259" key="4">
    <source>
        <dbReference type="Pfam" id="PF25917"/>
    </source>
</evidence>
<evidence type="ECO:0000259" key="6">
    <source>
        <dbReference type="Pfam" id="PF25967"/>
    </source>
</evidence>
<dbReference type="Proteomes" id="UP000219048">
    <property type="component" value="Unassembled WGS sequence"/>
</dbReference>
<dbReference type="Gene3D" id="2.40.30.170">
    <property type="match status" value="1"/>
</dbReference>
<dbReference type="SUPFAM" id="SSF111369">
    <property type="entry name" value="HlyD-like secretion proteins"/>
    <property type="match status" value="1"/>
</dbReference>
<dbReference type="PANTHER" id="PTHR30469">
    <property type="entry name" value="MULTIDRUG RESISTANCE PROTEIN MDTA"/>
    <property type="match status" value="1"/>
</dbReference>
<dbReference type="InterPro" id="IPR058627">
    <property type="entry name" value="MdtA-like_C"/>
</dbReference>
<evidence type="ECO:0000313" key="7">
    <source>
        <dbReference type="EMBL" id="SNY99972.1"/>
    </source>
</evidence>
<dbReference type="NCBIfam" id="TIGR01730">
    <property type="entry name" value="RND_mfp"/>
    <property type="match status" value="1"/>
</dbReference>
<dbReference type="InterPro" id="IPR058625">
    <property type="entry name" value="MdtA-like_BSH"/>
</dbReference>
<dbReference type="AlphaFoldDB" id="A0A285MS08"/>
<feature type="domain" description="CusB-like beta-barrel" evidence="5">
    <location>
        <begin position="209"/>
        <end position="277"/>
    </location>
</feature>
<protein>
    <submittedName>
        <fullName evidence="7">RND family efflux transporter, MFP subunit</fullName>
    </submittedName>
</protein>
<accession>A0A285MS08</accession>